<protein>
    <submittedName>
        <fullName evidence="3">UxaA family hydrolase</fullName>
    </submittedName>
</protein>
<dbReference type="CDD" id="cd11613">
    <property type="entry name" value="SAF_AH_GD"/>
    <property type="match status" value="1"/>
</dbReference>
<keyword evidence="3" id="KW-0378">Hydrolase</keyword>
<keyword evidence="4" id="KW-1185">Reference proteome</keyword>
<dbReference type="GO" id="GO:0016787">
    <property type="term" value="F:hydrolase activity"/>
    <property type="evidence" value="ECO:0007669"/>
    <property type="project" value="UniProtKB-KW"/>
</dbReference>
<dbReference type="RefSeq" id="WP_334314775.1">
    <property type="nucleotide sequence ID" value="NZ_CP065938.1"/>
</dbReference>
<dbReference type="SMART" id="SM00858">
    <property type="entry name" value="SAF"/>
    <property type="match status" value="1"/>
</dbReference>
<feature type="domain" description="SAF" evidence="2">
    <location>
        <begin position="12"/>
        <end position="90"/>
    </location>
</feature>
<evidence type="ECO:0000259" key="2">
    <source>
        <dbReference type="SMART" id="SM00858"/>
    </source>
</evidence>
<dbReference type="Gene3D" id="2.30.130.110">
    <property type="match status" value="1"/>
</dbReference>
<evidence type="ECO:0000313" key="4">
    <source>
        <dbReference type="Proteomes" id="UP001058120"/>
    </source>
</evidence>
<proteinExistence type="predicted"/>
<dbReference type="Proteomes" id="UP001058120">
    <property type="component" value="Chromosome"/>
</dbReference>
<keyword evidence="1" id="KW-0456">Lyase</keyword>
<dbReference type="InterPro" id="IPR044144">
    <property type="entry name" value="SAF_UxaA/GarD"/>
</dbReference>
<name>A0ABY5XZ81_9BACT</name>
<dbReference type="InterPro" id="IPR013974">
    <property type="entry name" value="SAF"/>
</dbReference>
<sequence length="94" mass="10206">MAIDFLVHEAGDGVGVAAVEGIKAGQDLTGWIMQEDQTITIKVLNDIPIGHKIALKDFAVGDTVFKYGTDIGKVVASIKKGEHLHVHNVKTKRW</sequence>
<dbReference type="EMBL" id="CP065938">
    <property type="protein sequence ID" value="UWX05208.1"/>
    <property type="molecule type" value="Genomic_DNA"/>
</dbReference>
<reference evidence="3" key="1">
    <citation type="submission" date="2020-12" db="EMBL/GenBank/DDBJ databases">
        <title>Taurinivorans muris gen. nov., sp. nov., fundamental and realized metabolic niche of a ubiquitous sulfidogenic bacterium in the murine intestine.</title>
        <authorList>
            <person name="Ye H."/>
            <person name="Hanson B.T."/>
            <person name="Loy A."/>
        </authorList>
    </citation>
    <scope>NUCLEOTIDE SEQUENCE</scope>
    <source>
        <strain evidence="3">LT0009</strain>
    </source>
</reference>
<organism evidence="3 4">
    <name type="scientific">Taurinivorans muris</name>
    <dbReference type="NCBI Taxonomy" id="2787751"/>
    <lineage>
        <taxon>Bacteria</taxon>
        <taxon>Pseudomonadati</taxon>
        <taxon>Thermodesulfobacteriota</taxon>
        <taxon>Desulfovibrionia</taxon>
        <taxon>Desulfovibrionales</taxon>
        <taxon>Desulfovibrionaceae</taxon>
        <taxon>Taurinivorans</taxon>
    </lineage>
</organism>
<evidence type="ECO:0000256" key="1">
    <source>
        <dbReference type="ARBA" id="ARBA00023239"/>
    </source>
</evidence>
<gene>
    <name evidence="3" type="ORF">JBF11_07030</name>
</gene>
<evidence type="ECO:0000313" key="3">
    <source>
        <dbReference type="EMBL" id="UWX05208.1"/>
    </source>
</evidence>
<accession>A0ABY5XZ81</accession>